<sequence>MDKYKATWVSHSSIADFVVCPRAYYLRNVFKDPKTGNKITVTSPALSLGQAVHEVIEGLSILPSEERFIISPFKKFDTAWQKVTGKMGGFKTNKEEQEFKERGIKMLNRVIVNPGPILKKAIKIQSDFIPNYYISQEDQIILCGKIDWLEYLPETDSAHIIDFKTGKNEEEEKSLQLPIYLLLATNTQTKKVTKASYWYLEKNDELTPKELPSLLESEDKVLTIARRIKLARQLNHFVCPTGGCMKCRSLERVLKGEGEKVGVSDTKQDIYILSS</sequence>
<dbReference type="EMBL" id="LBOZ01000008">
    <property type="protein sequence ID" value="KKP46804.1"/>
    <property type="molecule type" value="Genomic_DNA"/>
</dbReference>
<gene>
    <name evidence="2" type="ORF">UR38_C0008G0035</name>
</gene>
<dbReference type="Pfam" id="PF12705">
    <property type="entry name" value="PDDEXK_1"/>
    <property type="match status" value="1"/>
</dbReference>
<dbReference type="InterPro" id="IPR011604">
    <property type="entry name" value="PDDEXK-like_dom_sf"/>
</dbReference>
<proteinExistence type="predicted"/>
<dbReference type="AlphaFoldDB" id="A0A0F9ZRK6"/>
<protein>
    <recommendedName>
        <fullName evidence="1">PD-(D/E)XK endonuclease-like domain-containing protein</fullName>
    </recommendedName>
</protein>
<evidence type="ECO:0000313" key="2">
    <source>
        <dbReference type="EMBL" id="KKP46804.1"/>
    </source>
</evidence>
<dbReference type="Proteomes" id="UP000033995">
    <property type="component" value="Unassembled WGS sequence"/>
</dbReference>
<reference evidence="2 3" key="1">
    <citation type="journal article" date="2015" name="Nature">
        <title>rRNA introns, odd ribosomes, and small enigmatic genomes across a large radiation of phyla.</title>
        <authorList>
            <person name="Brown C.T."/>
            <person name="Hug L.A."/>
            <person name="Thomas B.C."/>
            <person name="Sharon I."/>
            <person name="Castelle C.J."/>
            <person name="Singh A."/>
            <person name="Wilkins M.J."/>
            <person name="Williams K.H."/>
            <person name="Banfield J.F."/>
        </authorList>
    </citation>
    <scope>NUCLEOTIDE SEQUENCE [LARGE SCALE GENOMIC DNA]</scope>
</reference>
<name>A0A0F9ZRK6_9BACT</name>
<dbReference type="Gene3D" id="3.90.320.10">
    <property type="match status" value="1"/>
</dbReference>
<feature type="domain" description="PD-(D/E)XK endonuclease-like" evidence="1">
    <location>
        <begin position="9"/>
        <end position="229"/>
    </location>
</feature>
<dbReference type="InterPro" id="IPR038726">
    <property type="entry name" value="PDDEXK_AddAB-type"/>
</dbReference>
<comment type="caution">
    <text evidence="2">The sequence shown here is derived from an EMBL/GenBank/DDBJ whole genome shotgun (WGS) entry which is preliminary data.</text>
</comment>
<accession>A0A0F9ZRK6</accession>
<evidence type="ECO:0000313" key="3">
    <source>
        <dbReference type="Proteomes" id="UP000033995"/>
    </source>
</evidence>
<evidence type="ECO:0000259" key="1">
    <source>
        <dbReference type="Pfam" id="PF12705"/>
    </source>
</evidence>
<organism evidence="2 3">
    <name type="scientific">Candidatus Woesebacteria bacterium GW2011_GWA2_33_28</name>
    <dbReference type="NCBI Taxonomy" id="1618561"/>
    <lineage>
        <taxon>Bacteria</taxon>
        <taxon>Candidatus Woeseibacteriota</taxon>
    </lineage>
</organism>